<keyword evidence="5" id="KW-0540">Nuclease</keyword>
<evidence type="ECO:0000313" key="6">
    <source>
        <dbReference type="Proteomes" id="UP000221918"/>
    </source>
</evidence>
<organism evidence="5 6">
    <name type="scientific">Bacillus pseudomycoides</name>
    <dbReference type="NCBI Taxonomy" id="64104"/>
    <lineage>
        <taxon>Bacteria</taxon>
        <taxon>Bacillati</taxon>
        <taxon>Bacillota</taxon>
        <taxon>Bacilli</taxon>
        <taxon>Bacillales</taxon>
        <taxon>Bacillaceae</taxon>
        <taxon>Bacillus</taxon>
        <taxon>Bacillus cereus group</taxon>
    </lineage>
</organism>
<comment type="similarity">
    <text evidence="1">Belongs to the type-I restriction system S methylase family.</text>
</comment>
<dbReference type="Gene3D" id="1.10.287.1120">
    <property type="entry name" value="Bipartite methylase S protein"/>
    <property type="match status" value="1"/>
</dbReference>
<evidence type="ECO:0000256" key="2">
    <source>
        <dbReference type="ARBA" id="ARBA00022747"/>
    </source>
</evidence>
<sequence>MKNKHTPEIRFPGYTGDWEQRKLGEISEKVTEKNKNNIYSETLTNSAEFGIINQRDFFDKDISNEKNLDGYYVVRPDDFVYNPRISNLAPVGPIKRNKLGRTGVMSPLYYVFRTHDVDKTYLEEFFSANGWHKFMKLNGDSGARSDRFAIKDSLFREMPIPIPSMEEQTKIGNFLKQLDDTIALQQQELTALKQTKQGFLQKMFPKEGESVPEVRFPGITGDWEQRKVQWLIDEGIIEEPMDGNHGEKHPTASEYVDYGIPFLMATDIKNGIVDLKNCNFIAIERSKKLNKGFAKNGDVLITHKATIGEVAILSGLSREYAVLTPQVTYYRVIDKSKLAIKYLYAYFNSPDFQSTLKLEATQSTRPYIGITGQHKLDIKFPKAIKEQEKIGEWFSDLDNLITLHQRELDALQETKKAFLQKMFV</sequence>
<proteinExistence type="inferred from homology"/>
<dbReference type="InterPro" id="IPR052021">
    <property type="entry name" value="Type-I_RS_S_subunit"/>
</dbReference>
<dbReference type="GO" id="GO:0004519">
    <property type="term" value="F:endonuclease activity"/>
    <property type="evidence" value="ECO:0007669"/>
    <property type="project" value="UniProtKB-KW"/>
</dbReference>
<dbReference type="SUPFAM" id="SSF116734">
    <property type="entry name" value="DNA methylase specificity domain"/>
    <property type="match status" value="2"/>
</dbReference>
<gene>
    <name evidence="5" type="ORF">COF81_24445</name>
</gene>
<keyword evidence="5" id="KW-0378">Hydrolase</keyword>
<feature type="domain" description="Type I restriction modification DNA specificity" evidence="4">
    <location>
        <begin position="17"/>
        <end position="194"/>
    </location>
</feature>
<reference evidence="5 6" key="1">
    <citation type="submission" date="2017-09" db="EMBL/GenBank/DDBJ databases">
        <title>Large-scale bioinformatics analysis of Bacillus genomes uncovers conserved roles of natural products in bacterial physiology.</title>
        <authorList>
            <consortium name="Agbiome Team Llc"/>
            <person name="Bleich R.M."/>
            <person name="Grubbs K.J."/>
            <person name="Santa Maria K.C."/>
            <person name="Allen S.E."/>
            <person name="Farag S."/>
            <person name="Shank E.A."/>
            <person name="Bowers A."/>
        </authorList>
    </citation>
    <scope>NUCLEOTIDE SEQUENCE [LARGE SCALE GENOMIC DNA]</scope>
    <source>
        <strain evidence="5 6">AFS037265</strain>
    </source>
</reference>
<dbReference type="Pfam" id="PF01420">
    <property type="entry name" value="Methylase_S"/>
    <property type="match status" value="2"/>
</dbReference>
<evidence type="ECO:0000256" key="1">
    <source>
        <dbReference type="ARBA" id="ARBA00010923"/>
    </source>
</evidence>
<feature type="domain" description="Type I restriction modification DNA specificity" evidence="4">
    <location>
        <begin position="250"/>
        <end position="412"/>
    </location>
</feature>
<name>A0ABD6T1U4_9BACI</name>
<comment type="caution">
    <text evidence="5">The sequence shown here is derived from an EMBL/GenBank/DDBJ whole genome shotgun (WGS) entry which is preliminary data.</text>
</comment>
<protein>
    <submittedName>
        <fullName evidence="5">Type I restriction endonuclease subunit S</fullName>
    </submittedName>
</protein>
<keyword evidence="5" id="KW-0255">Endonuclease</keyword>
<dbReference type="Proteomes" id="UP000221918">
    <property type="component" value="Unassembled WGS sequence"/>
</dbReference>
<dbReference type="EMBL" id="NUTL01000126">
    <property type="protein sequence ID" value="PHE89897.1"/>
    <property type="molecule type" value="Genomic_DNA"/>
</dbReference>
<dbReference type="AlphaFoldDB" id="A0ABD6T1U4"/>
<dbReference type="GO" id="GO:0009307">
    <property type="term" value="P:DNA restriction-modification system"/>
    <property type="evidence" value="ECO:0007669"/>
    <property type="project" value="UniProtKB-KW"/>
</dbReference>
<evidence type="ECO:0000256" key="3">
    <source>
        <dbReference type="ARBA" id="ARBA00023125"/>
    </source>
</evidence>
<keyword evidence="2" id="KW-0680">Restriction system</keyword>
<evidence type="ECO:0000259" key="4">
    <source>
        <dbReference type="Pfam" id="PF01420"/>
    </source>
</evidence>
<keyword evidence="3" id="KW-0238">DNA-binding</keyword>
<dbReference type="InterPro" id="IPR044946">
    <property type="entry name" value="Restrct_endonuc_typeI_TRD_sf"/>
</dbReference>
<dbReference type="Gene3D" id="3.90.220.20">
    <property type="entry name" value="DNA methylase specificity domains"/>
    <property type="match status" value="2"/>
</dbReference>
<dbReference type="GO" id="GO:0003677">
    <property type="term" value="F:DNA binding"/>
    <property type="evidence" value="ECO:0007669"/>
    <property type="project" value="UniProtKB-KW"/>
</dbReference>
<dbReference type="PANTHER" id="PTHR30408:SF12">
    <property type="entry name" value="TYPE I RESTRICTION ENZYME MJAVIII SPECIFICITY SUBUNIT"/>
    <property type="match status" value="1"/>
</dbReference>
<dbReference type="PANTHER" id="PTHR30408">
    <property type="entry name" value="TYPE-1 RESTRICTION ENZYME ECOKI SPECIFICITY PROTEIN"/>
    <property type="match status" value="1"/>
</dbReference>
<accession>A0ABD6T1U4</accession>
<dbReference type="RefSeq" id="WP_098803307.1">
    <property type="nucleotide sequence ID" value="NZ_NUTL01000126.1"/>
</dbReference>
<dbReference type="InterPro" id="IPR000055">
    <property type="entry name" value="Restrct_endonuc_typeI_TRD"/>
</dbReference>
<evidence type="ECO:0000313" key="5">
    <source>
        <dbReference type="EMBL" id="PHE89897.1"/>
    </source>
</evidence>